<feature type="domain" description="Tyr recombinase" evidence="6">
    <location>
        <begin position="192"/>
        <end position="388"/>
    </location>
</feature>
<feature type="compositionally biased region" description="Low complexity" evidence="5">
    <location>
        <begin position="9"/>
        <end position="26"/>
    </location>
</feature>
<protein>
    <recommendedName>
        <fullName evidence="10">Site-specific recombinase XerD</fullName>
    </recommendedName>
</protein>
<comment type="caution">
    <text evidence="8">The sequence shown here is derived from an EMBL/GenBank/DDBJ whole genome shotgun (WGS) entry which is preliminary data.</text>
</comment>
<keyword evidence="9" id="KW-1185">Reference proteome</keyword>
<dbReference type="InterPro" id="IPR002104">
    <property type="entry name" value="Integrase_catalytic"/>
</dbReference>
<dbReference type="Gene3D" id="1.10.150.130">
    <property type="match status" value="1"/>
</dbReference>
<dbReference type="InterPro" id="IPR013762">
    <property type="entry name" value="Integrase-like_cat_sf"/>
</dbReference>
<organism evidence="8 9">
    <name type="scientific">Nonomuraea recticatena</name>
    <dbReference type="NCBI Taxonomy" id="46178"/>
    <lineage>
        <taxon>Bacteria</taxon>
        <taxon>Bacillati</taxon>
        <taxon>Actinomycetota</taxon>
        <taxon>Actinomycetes</taxon>
        <taxon>Streptosporangiales</taxon>
        <taxon>Streptosporangiaceae</taxon>
        <taxon>Nonomuraea</taxon>
    </lineage>
</organism>
<dbReference type="RefSeq" id="WP_346151561.1">
    <property type="nucleotide sequence ID" value="NZ_BAAATE010000021.1"/>
</dbReference>
<feature type="region of interest" description="Disordered" evidence="5">
    <location>
        <begin position="1"/>
        <end position="26"/>
    </location>
</feature>
<keyword evidence="2 4" id="KW-0238">DNA-binding</keyword>
<dbReference type="EMBL" id="BAAATE010000021">
    <property type="protein sequence ID" value="GAA2680117.1"/>
    <property type="molecule type" value="Genomic_DNA"/>
</dbReference>
<accession>A0ABN3SL59</accession>
<gene>
    <name evidence="8" type="ORF">GCM10010412_064130</name>
</gene>
<keyword evidence="1" id="KW-0229">DNA integration</keyword>
<dbReference type="PROSITE" id="PS51900">
    <property type="entry name" value="CB"/>
    <property type="match status" value="1"/>
</dbReference>
<dbReference type="InterPro" id="IPR004107">
    <property type="entry name" value="Integrase_SAM-like_N"/>
</dbReference>
<name>A0ABN3SL59_9ACTN</name>
<evidence type="ECO:0008006" key="10">
    <source>
        <dbReference type="Google" id="ProtNLM"/>
    </source>
</evidence>
<evidence type="ECO:0000256" key="5">
    <source>
        <dbReference type="SAM" id="MobiDB-lite"/>
    </source>
</evidence>
<evidence type="ECO:0000313" key="8">
    <source>
        <dbReference type="EMBL" id="GAA2680117.1"/>
    </source>
</evidence>
<dbReference type="SUPFAM" id="SSF56349">
    <property type="entry name" value="DNA breaking-rejoining enzymes"/>
    <property type="match status" value="1"/>
</dbReference>
<evidence type="ECO:0000313" key="9">
    <source>
        <dbReference type="Proteomes" id="UP001501666"/>
    </source>
</evidence>
<dbReference type="Gene3D" id="1.10.443.10">
    <property type="entry name" value="Intergrase catalytic core"/>
    <property type="match status" value="1"/>
</dbReference>
<keyword evidence="3" id="KW-0233">DNA recombination</keyword>
<dbReference type="Pfam" id="PF02899">
    <property type="entry name" value="Phage_int_SAM_1"/>
    <property type="match status" value="1"/>
</dbReference>
<evidence type="ECO:0000256" key="1">
    <source>
        <dbReference type="ARBA" id="ARBA00022908"/>
    </source>
</evidence>
<dbReference type="InterPro" id="IPR050090">
    <property type="entry name" value="Tyrosine_recombinase_XerCD"/>
</dbReference>
<dbReference type="InterPro" id="IPR044068">
    <property type="entry name" value="CB"/>
</dbReference>
<reference evidence="8 9" key="1">
    <citation type="journal article" date="2019" name="Int. J. Syst. Evol. Microbiol.">
        <title>The Global Catalogue of Microorganisms (GCM) 10K type strain sequencing project: providing services to taxonomists for standard genome sequencing and annotation.</title>
        <authorList>
            <consortium name="The Broad Institute Genomics Platform"/>
            <consortium name="The Broad Institute Genome Sequencing Center for Infectious Disease"/>
            <person name="Wu L."/>
            <person name="Ma J."/>
        </authorList>
    </citation>
    <scope>NUCLEOTIDE SEQUENCE [LARGE SCALE GENOMIC DNA]</scope>
    <source>
        <strain evidence="8 9">JCM 6835</strain>
    </source>
</reference>
<dbReference type="Pfam" id="PF00589">
    <property type="entry name" value="Phage_integrase"/>
    <property type="match status" value="1"/>
</dbReference>
<dbReference type="PANTHER" id="PTHR30349:SF81">
    <property type="entry name" value="TYROSINE RECOMBINASE XERC"/>
    <property type="match status" value="1"/>
</dbReference>
<evidence type="ECO:0000259" key="7">
    <source>
        <dbReference type="PROSITE" id="PS51900"/>
    </source>
</evidence>
<dbReference type="PANTHER" id="PTHR30349">
    <property type="entry name" value="PHAGE INTEGRASE-RELATED"/>
    <property type="match status" value="1"/>
</dbReference>
<evidence type="ECO:0000259" key="6">
    <source>
        <dbReference type="PROSITE" id="PS51898"/>
    </source>
</evidence>
<evidence type="ECO:0000256" key="2">
    <source>
        <dbReference type="ARBA" id="ARBA00023125"/>
    </source>
</evidence>
<proteinExistence type="predicted"/>
<feature type="domain" description="Core-binding (CB)" evidence="7">
    <location>
        <begin position="90"/>
        <end position="169"/>
    </location>
</feature>
<dbReference type="InterPro" id="IPR011010">
    <property type="entry name" value="DNA_brk_join_enz"/>
</dbReference>
<evidence type="ECO:0000256" key="3">
    <source>
        <dbReference type="ARBA" id="ARBA00023172"/>
    </source>
</evidence>
<evidence type="ECO:0000256" key="4">
    <source>
        <dbReference type="PROSITE-ProRule" id="PRU01248"/>
    </source>
</evidence>
<dbReference type="InterPro" id="IPR010998">
    <property type="entry name" value="Integrase_recombinase_N"/>
</dbReference>
<sequence>MEYDDPEYGAAPGTPRPTAASTAPHPASADLAASARIGEMVGAVVTAGLDAVALSAAALARLPGGDLREAVTAAVAALPGLGPLRLADRYGLHRLTAVWLHTRPSPATTAAYLADLTGYLRWCAGQRLDPLRAYRADLDLWATTLAERYAPATVARKLAVVSSWYGYLLAHEVATRNPLAGLDRPALDRDTSATVSLSRAEAADFLAAAGADARPRALRTAALLGLMLTEGLRVAEVCGADIADLGHHRGYRTLTVRRKGGKTRAYPLAPPIAAAVDDYLDDRAACGGTPRERLAGPLFVTEPSGPHPGGKRLDRWGITKLIRRIARQARIPAAAQLSPHSLRHSFATLALDAGTALRDVQDAMGHADPRTTRRYDRSRYQLDRHPAQRILAYLTDA</sequence>
<dbReference type="PROSITE" id="PS51898">
    <property type="entry name" value="TYR_RECOMBINASE"/>
    <property type="match status" value="1"/>
</dbReference>
<dbReference type="Proteomes" id="UP001501666">
    <property type="component" value="Unassembled WGS sequence"/>
</dbReference>